<evidence type="ECO:0000256" key="8">
    <source>
        <dbReference type="RuleBase" id="RU004506"/>
    </source>
</evidence>
<feature type="domain" description="Aminotransferase class V" evidence="9">
    <location>
        <begin position="25"/>
        <end position="393"/>
    </location>
</feature>
<comment type="function">
    <text evidence="8">Catalyzes the removal of elemental sulfur and selenium atoms from L-cysteine, L-cystine, L-selenocysteine, and L-selenocystine to produce L-alanine.</text>
</comment>
<dbReference type="GO" id="GO:0030170">
    <property type="term" value="F:pyridoxal phosphate binding"/>
    <property type="evidence" value="ECO:0007669"/>
    <property type="project" value="UniProtKB-UniRule"/>
</dbReference>
<comment type="similarity">
    <text evidence="2 8">Belongs to the class-V pyridoxal-phosphate-dependent aminotransferase family. Csd subfamily.</text>
</comment>
<evidence type="ECO:0000256" key="4">
    <source>
        <dbReference type="ARBA" id="ARBA00022679"/>
    </source>
</evidence>
<keyword evidence="11" id="KW-1185">Reference proteome</keyword>
<evidence type="ECO:0000256" key="7">
    <source>
        <dbReference type="RuleBase" id="RU004504"/>
    </source>
</evidence>
<dbReference type="AlphaFoldDB" id="A0A2V2EUE5"/>
<dbReference type="InterPro" id="IPR016454">
    <property type="entry name" value="Cysteine_dSase"/>
</dbReference>
<dbReference type="STRING" id="1034346.GCA_000313565_02102"/>
<accession>A0A2V2EUE5</accession>
<evidence type="ECO:0000256" key="1">
    <source>
        <dbReference type="ARBA" id="ARBA00001933"/>
    </source>
</evidence>
<dbReference type="InterPro" id="IPR015421">
    <property type="entry name" value="PyrdxlP-dep_Trfase_major"/>
</dbReference>
<dbReference type="Gene3D" id="3.40.640.10">
    <property type="entry name" value="Type I PLP-dependent aspartate aminotransferase-like (Major domain)"/>
    <property type="match status" value="1"/>
</dbReference>
<dbReference type="InterPro" id="IPR010970">
    <property type="entry name" value="Cys_dSase_SufS"/>
</dbReference>
<dbReference type="PROSITE" id="PS00595">
    <property type="entry name" value="AA_TRANSFER_CLASS_5"/>
    <property type="match status" value="1"/>
</dbReference>
<evidence type="ECO:0000313" key="10">
    <source>
        <dbReference type="EMBL" id="PXX80483.1"/>
    </source>
</evidence>
<evidence type="ECO:0000256" key="6">
    <source>
        <dbReference type="ARBA" id="ARBA00050776"/>
    </source>
</evidence>
<organism evidence="10 11">
    <name type="scientific">Dielma fastidiosa</name>
    <dbReference type="NCBI Taxonomy" id="1034346"/>
    <lineage>
        <taxon>Bacteria</taxon>
        <taxon>Bacillati</taxon>
        <taxon>Bacillota</taxon>
        <taxon>Erysipelotrichia</taxon>
        <taxon>Erysipelotrichales</taxon>
        <taxon>Erysipelotrichaceae</taxon>
        <taxon>Dielma</taxon>
    </lineage>
</organism>
<reference evidence="10 11" key="1">
    <citation type="submission" date="2018-05" db="EMBL/GenBank/DDBJ databases">
        <title>Genomic Encyclopedia of Type Strains, Phase IV (KMG-IV): sequencing the most valuable type-strain genomes for metagenomic binning, comparative biology and taxonomic classification.</title>
        <authorList>
            <person name="Goeker M."/>
        </authorList>
    </citation>
    <scope>NUCLEOTIDE SEQUENCE [LARGE SCALE GENOMIC DNA]</scope>
    <source>
        <strain evidence="10 11">JC118</strain>
    </source>
</reference>
<protein>
    <recommendedName>
        <fullName evidence="3 8">Cysteine desulfurase</fullName>
        <ecNumber evidence="3 8">2.8.1.7</ecNumber>
    </recommendedName>
</protein>
<dbReference type="Gene3D" id="3.90.1150.10">
    <property type="entry name" value="Aspartate Aminotransferase, domain 1"/>
    <property type="match status" value="1"/>
</dbReference>
<dbReference type="PIRSF" id="PIRSF005572">
    <property type="entry name" value="NifS"/>
    <property type="match status" value="1"/>
</dbReference>
<keyword evidence="5 8" id="KW-0663">Pyridoxal phosphate</keyword>
<evidence type="ECO:0000256" key="2">
    <source>
        <dbReference type="ARBA" id="ARBA00010447"/>
    </source>
</evidence>
<dbReference type="GO" id="GO:0031071">
    <property type="term" value="F:cysteine desulfurase activity"/>
    <property type="evidence" value="ECO:0007669"/>
    <property type="project" value="UniProtKB-UniRule"/>
</dbReference>
<dbReference type="InterPro" id="IPR015424">
    <property type="entry name" value="PyrdxlP-dep_Trfase"/>
</dbReference>
<dbReference type="OrthoDB" id="9804366at2"/>
<comment type="caution">
    <text evidence="10">The sequence shown here is derived from an EMBL/GenBank/DDBJ whole genome shotgun (WGS) entry which is preliminary data.</text>
</comment>
<comment type="catalytic activity">
    <reaction evidence="6 8">
        <text>(sulfur carrier)-H + L-cysteine = (sulfur carrier)-SH + L-alanine</text>
        <dbReference type="Rhea" id="RHEA:43892"/>
        <dbReference type="Rhea" id="RHEA-COMP:14737"/>
        <dbReference type="Rhea" id="RHEA-COMP:14739"/>
        <dbReference type="ChEBI" id="CHEBI:29917"/>
        <dbReference type="ChEBI" id="CHEBI:35235"/>
        <dbReference type="ChEBI" id="CHEBI:57972"/>
        <dbReference type="ChEBI" id="CHEBI:64428"/>
        <dbReference type="EC" id="2.8.1.7"/>
    </reaction>
</comment>
<dbReference type="InterPro" id="IPR015422">
    <property type="entry name" value="PyrdxlP-dep_Trfase_small"/>
</dbReference>
<dbReference type="EC" id="2.8.1.7" evidence="3 8"/>
<evidence type="ECO:0000313" key="11">
    <source>
        <dbReference type="Proteomes" id="UP000247612"/>
    </source>
</evidence>
<dbReference type="Proteomes" id="UP000247612">
    <property type="component" value="Unassembled WGS sequence"/>
</dbReference>
<dbReference type="GeneID" id="94441425"/>
<dbReference type="PANTHER" id="PTHR43586">
    <property type="entry name" value="CYSTEINE DESULFURASE"/>
    <property type="match status" value="1"/>
</dbReference>
<evidence type="ECO:0000256" key="3">
    <source>
        <dbReference type="ARBA" id="ARBA00012239"/>
    </source>
</evidence>
<dbReference type="CDD" id="cd06453">
    <property type="entry name" value="SufS_like"/>
    <property type="match status" value="1"/>
</dbReference>
<dbReference type="SUPFAM" id="SSF53383">
    <property type="entry name" value="PLP-dependent transferases"/>
    <property type="match status" value="1"/>
</dbReference>
<keyword evidence="4 8" id="KW-0808">Transferase</keyword>
<dbReference type="InterPro" id="IPR020578">
    <property type="entry name" value="Aminotrans_V_PyrdxlP_BS"/>
</dbReference>
<dbReference type="PANTHER" id="PTHR43586:SF8">
    <property type="entry name" value="CYSTEINE DESULFURASE 1, CHLOROPLASTIC"/>
    <property type="match status" value="1"/>
</dbReference>
<evidence type="ECO:0000256" key="5">
    <source>
        <dbReference type="ARBA" id="ARBA00022898"/>
    </source>
</evidence>
<gene>
    <name evidence="10" type="ORF">DES51_10375</name>
</gene>
<comment type="cofactor">
    <cofactor evidence="1 7">
        <name>pyridoxal 5'-phosphate</name>
        <dbReference type="ChEBI" id="CHEBI:597326"/>
    </cofactor>
</comment>
<evidence type="ECO:0000259" key="9">
    <source>
        <dbReference type="Pfam" id="PF00266"/>
    </source>
</evidence>
<dbReference type="RefSeq" id="WP_022938406.1">
    <property type="nucleotide sequence ID" value="NZ_CABKRQ010000005.1"/>
</dbReference>
<dbReference type="GO" id="GO:0006534">
    <property type="term" value="P:cysteine metabolic process"/>
    <property type="evidence" value="ECO:0007669"/>
    <property type="project" value="UniProtKB-UniRule"/>
</dbReference>
<dbReference type="EMBL" id="QJKH01000003">
    <property type="protein sequence ID" value="PXX80483.1"/>
    <property type="molecule type" value="Genomic_DNA"/>
</dbReference>
<sequence>MLNVEAIRKDFPMLNGKKMQGHDLIYIDNAATTFKPQCVIDAVTHYYTDLSVNCHRGDYELSYQVDTEYENCRKAVAKFINADAREIVFTSGASASLNLVAYGWGRKYMKEGDVILSCEAEHASNILPWMKCAEETKSVIEYIELDEEGRLTVENFKKAMHEGVKVVAIAQVTNVLGFEVPMKEICKIAHEHGAIVIMDAAQSIPHMPVDVREIDCDFLAFSGHKMCGPTGIGVLYGKFDLLQMTDPFMLGGGNNARFDLCGNILLKDAPYKFESGTPAIEAVLGLNAAIDYLSAIGMEEIHAYEKMLHEYAIDKLSKLDNIILYNKHADGGIITFNVKDIFAQDSATYFNTQGIAVRAGQHCAKLLLHRLGTGATIRASFYFYNTIEEVDRFIEVCRSATIENCLNVFF</sequence>
<dbReference type="InterPro" id="IPR000192">
    <property type="entry name" value="Aminotrans_V_dom"/>
</dbReference>
<dbReference type="Pfam" id="PF00266">
    <property type="entry name" value="Aminotran_5"/>
    <property type="match status" value="1"/>
</dbReference>
<name>A0A2V2EUE5_9FIRM</name>
<proteinExistence type="inferred from homology"/>
<dbReference type="NCBIfam" id="TIGR01979">
    <property type="entry name" value="sufS"/>
    <property type="match status" value="1"/>
</dbReference>